<evidence type="ECO:0000256" key="1">
    <source>
        <dbReference type="RuleBase" id="RU364038"/>
    </source>
</evidence>
<dbReference type="Pfam" id="PF13098">
    <property type="entry name" value="Thioredoxin_2"/>
    <property type="match status" value="1"/>
</dbReference>
<keyword evidence="4" id="KW-1185">Reference proteome</keyword>
<sequence length="257" mass="27618">MMRFALSALALLLPVTTLAQIDDSALPAPIVALEDRGATIGETFEAPGELTGYTVSFQGQTLAAYVTPDREHVLVGTLLDDDGTNLSQPILSAAANAPRPESEWEAISDAGWIADGSDDAERVIYAFTDPNCPYCSRFYDQSRDWVESGDVQIRHVMVGVLREDSLGKAATLLADDDPSAALATHEARFDQGGVAPADPIPESTASIVEANNQLMSRLGIRGTPSVYYRDQDGEIRLARGLPRDDRLIDVMGGARPE</sequence>
<dbReference type="SUPFAM" id="SSF52833">
    <property type="entry name" value="Thioredoxin-like"/>
    <property type="match status" value="1"/>
</dbReference>
<protein>
    <recommendedName>
        <fullName evidence="1">Thiol:disulfide interchange protein</fullName>
    </recommendedName>
</protein>
<keyword evidence="1" id="KW-0676">Redox-active center</keyword>
<dbReference type="Gene3D" id="3.10.450.70">
    <property type="entry name" value="Disulphide bond isomerase, DsbC/G, N-terminal"/>
    <property type="match status" value="1"/>
</dbReference>
<evidence type="ECO:0000313" key="3">
    <source>
        <dbReference type="EMBL" id="RZU98039.1"/>
    </source>
</evidence>
<feature type="domain" description="Thioredoxin-like fold" evidence="2">
    <location>
        <begin position="120"/>
        <end position="241"/>
    </location>
</feature>
<dbReference type="InterPro" id="IPR036249">
    <property type="entry name" value="Thioredoxin-like_sf"/>
</dbReference>
<dbReference type="PANTHER" id="PTHR35272">
    <property type="entry name" value="THIOL:DISULFIDE INTERCHANGE PROTEIN DSBC-RELATED"/>
    <property type="match status" value="1"/>
</dbReference>
<comment type="function">
    <text evidence="1">Required for disulfide bond formation in some periplasmic proteins. Acts by transferring its disulfide bond to other proteins and is reduced in the process.</text>
</comment>
<name>A0A4Q8CYH5_9GAMM</name>
<dbReference type="AlphaFoldDB" id="A0A4Q8CYH5"/>
<dbReference type="Gene3D" id="3.40.30.10">
    <property type="entry name" value="Glutaredoxin"/>
    <property type="match status" value="1"/>
</dbReference>
<comment type="subcellular location">
    <subcellularLocation>
        <location evidence="1">Periplasm</location>
    </subcellularLocation>
</comment>
<comment type="caution">
    <text evidence="3">The sequence shown here is derived from an EMBL/GenBank/DDBJ whole genome shotgun (WGS) entry which is preliminary data.</text>
</comment>
<evidence type="ECO:0000259" key="2">
    <source>
        <dbReference type="Pfam" id="PF13098"/>
    </source>
</evidence>
<keyword evidence="1" id="KW-0574">Periplasm</keyword>
<comment type="similarity">
    <text evidence="1">Belongs to the thioredoxin family. DsbC subfamily.</text>
</comment>
<accession>A0A4Q8CYH5</accession>
<dbReference type="Proteomes" id="UP000292298">
    <property type="component" value="Unassembled WGS sequence"/>
</dbReference>
<proteinExistence type="inferred from homology"/>
<feature type="signal peptide" evidence="1">
    <location>
        <begin position="1"/>
        <end position="19"/>
    </location>
</feature>
<dbReference type="InterPro" id="IPR012336">
    <property type="entry name" value="Thioredoxin-like_fold"/>
</dbReference>
<dbReference type="SUPFAM" id="SSF54423">
    <property type="entry name" value="DsbC/DsbG N-terminal domain-like"/>
    <property type="match status" value="1"/>
</dbReference>
<organism evidence="3 4">
    <name type="scientific">Spiribacter vilamensis</name>
    <dbReference type="NCBI Taxonomy" id="531306"/>
    <lineage>
        <taxon>Bacteria</taxon>
        <taxon>Pseudomonadati</taxon>
        <taxon>Pseudomonadota</taxon>
        <taxon>Gammaproteobacteria</taxon>
        <taxon>Chromatiales</taxon>
        <taxon>Ectothiorhodospiraceae</taxon>
        <taxon>Spiribacter</taxon>
    </lineage>
</organism>
<dbReference type="OrthoDB" id="12976at2"/>
<dbReference type="GO" id="GO:0042597">
    <property type="term" value="C:periplasmic space"/>
    <property type="evidence" value="ECO:0007669"/>
    <property type="project" value="UniProtKB-SubCell"/>
</dbReference>
<dbReference type="InterPro" id="IPR051470">
    <property type="entry name" value="Thiol:disulfide_interchange"/>
</dbReference>
<dbReference type="EMBL" id="SHLI01000001">
    <property type="protein sequence ID" value="RZU98039.1"/>
    <property type="molecule type" value="Genomic_DNA"/>
</dbReference>
<gene>
    <name evidence="3" type="ORF">EV698_0275</name>
</gene>
<dbReference type="InterPro" id="IPR009094">
    <property type="entry name" value="DiS-bond_isomerase_DsbC/G_N_sf"/>
</dbReference>
<reference evidence="3 4" key="1">
    <citation type="submission" date="2019-02" db="EMBL/GenBank/DDBJ databases">
        <title>Genomic Encyclopedia of Type Strains, Phase IV (KMG-IV): sequencing the most valuable type-strain genomes for metagenomic binning, comparative biology and taxonomic classification.</title>
        <authorList>
            <person name="Goeker M."/>
        </authorList>
    </citation>
    <scope>NUCLEOTIDE SEQUENCE [LARGE SCALE GENOMIC DNA]</scope>
    <source>
        <strain evidence="3 4">DSM 21056</strain>
    </source>
</reference>
<dbReference type="NCBIfam" id="NF008657">
    <property type="entry name" value="PRK11657.1"/>
    <property type="match status" value="1"/>
</dbReference>
<feature type="chain" id="PRO_5020856650" description="Thiol:disulfide interchange protein" evidence="1">
    <location>
        <begin position="20"/>
        <end position="257"/>
    </location>
</feature>
<dbReference type="InterPro" id="IPR033954">
    <property type="entry name" value="DiS-bond_Isoase_DsbC/G"/>
</dbReference>
<evidence type="ECO:0000313" key="4">
    <source>
        <dbReference type="Proteomes" id="UP000292298"/>
    </source>
</evidence>
<keyword evidence="1" id="KW-0732">Signal</keyword>
<dbReference type="RefSeq" id="WP_130502385.1">
    <property type="nucleotide sequence ID" value="NZ_SHLI01000001.1"/>
</dbReference>
<dbReference type="PANTHER" id="PTHR35272:SF4">
    <property type="entry name" value="THIOL:DISULFIDE INTERCHANGE PROTEIN DSBG"/>
    <property type="match status" value="1"/>
</dbReference>
<dbReference type="CDD" id="cd03020">
    <property type="entry name" value="DsbA_DsbC_DsbG"/>
    <property type="match status" value="1"/>
</dbReference>